<dbReference type="AlphaFoldDB" id="A0AAV1S8C0"/>
<name>A0AAV1S8C0_9ROSI</name>
<sequence length="195" mass="22019">MPGLCAKAACSYEKSKDFWRQKEKIDDTVVKTDKGKVWHPSYDVRLNEPHAAISGIIDQAKSMKISAVAMVSCLKRSYTEAVANVWIIFCTYFASFTDQILSNDGMESTEEKRKEEEEGIKREVRHLFLVVRNRILFEFVVYDAKAGRVFAALGTNEGVGFFWGIAADGVHVPQRTRLDKLRASKWQNGSSAEDS</sequence>
<dbReference type="Proteomes" id="UP001314170">
    <property type="component" value="Unassembled WGS sequence"/>
</dbReference>
<reference evidence="2 3" key="1">
    <citation type="submission" date="2024-01" db="EMBL/GenBank/DDBJ databases">
        <authorList>
            <person name="Waweru B."/>
        </authorList>
    </citation>
    <scope>NUCLEOTIDE SEQUENCE [LARGE SCALE GENOMIC DNA]</scope>
</reference>
<keyword evidence="3" id="KW-1185">Reference proteome</keyword>
<dbReference type="PANTHER" id="PTHR34954">
    <property type="entry name" value="EXPRESSED PROTEIN"/>
    <property type="match status" value="1"/>
</dbReference>
<protein>
    <recommendedName>
        <fullName evidence="1">DUF3700 domain-containing protein</fullName>
    </recommendedName>
</protein>
<proteinExistence type="predicted"/>
<dbReference type="GO" id="GO:0070300">
    <property type="term" value="F:phosphatidic acid binding"/>
    <property type="evidence" value="ECO:0007669"/>
    <property type="project" value="InterPro"/>
</dbReference>
<comment type="caution">
    <text evidence="2">The sequence shown here is derived from an EMBL/GenBank/DDBJ whole genome shotgun (WGS) entry which is preliminary data.</text>
</comment>
<dbReference type="InterPro" id="IPR024286">
    <property type="entry name" value="DUF3700"/>
</dbReference>
<dbReference type="GO" id="GO:0034196">
    <property type="term" value="P:acylglycerol transport"/>
    <property type="evidence" value="ECO:0007669"/>
    <property type="project" value="InterPro"/>
</dbReference>
<dbReference type="InterPro" id="IPR044160">
    <property type="entry name" value="TGD4-like"/>
</dbReference>
<dbReference type="EMBL" id="CAWUPB010001173">
    <property type="protein sequence ID" value="CAK7347709.1"/>
    <property type="molecule type" value="Genomic_DNA"/>
</dbReference>
<dbReference type="GO" id="GO:1990052">
    <property type="term" value="P:ER to chloroplast lipid transport"/>
    <property type="evidence" value="ECO:0007669"/>
    <property type="project" value="InterPro"/>
</dbReference>
<accession>A0AAV1S8C0</accession>
<dbReference type="GO" id="GO:0009941">
    <property type="term" value="C:chloroplast envelope"/>
    <property type="evidence" value="ECO:0007669"/>
    <property type="project" value="TreeGrafter"/>
</dbReference>
<dbReference type="PANTHER" id="PTHR34954:SF3">
    <property type="entry name" value="EXPRESSED PROTEIN"/>
    <property type="match status" value="1"/>
</dbReference>
<dbReference type="Pfam" id="PF12481">
    <property type="entry name" value="DUF3700"/>
    <property type="match status" value="1"/>
</dbReference>
<organism evidence="2 3">
    <name type="scientific">Dovyalis caffra</name>
    <dbReference type="NCBI Taxonomy" id="77055"/>
    <lineage>
        <taxon>Eukaryota</taxon>
        <taxon>Viridiplantae</taxon>
        <taxon>Streptophyta</taxon>
        <taxon>Embryophyta</taxon>
        <taxon>Tracheophyta</taxon>
        <taxon>Spermatophyta</taxon>
        <taxon>Magnoliopsida</taxon>
        <taxon>eudicotyledons</taxon>
        <taxon>Gunneridae</taxon>
        <taxon>Pentapetalae</taxon>
        <taxon>rosids</taxon>
        <taxon>fabids</taxon>
        <taxon>Malpighiales</taxon>
        <taxon>Salicaceae</taxon>
        <taxon>Flacourtieae</taxon>
        <taxon>Dovyalis</taxon>
    </lineage>
</organism>
<evidence type="ECO:0000313" key="3">
    <source>
        <dbReference type="Proteomes" id="UP001314170"/>
    </source>
</evidence>
<evidence type="ECO:0000259" key="1">
    <source>
        <dbReference type="Pfam" id="PF12481"/>
    </source>
</evidence>
<feature type="domain" description="DUF3700" evidence="1">
    <location>
        <begin position="137"/>
        <end position="171"/>
    </location>
</feature>
<gene>
    <name evidence="2" type="ORF">DCAF_LOCUS20397</name>
</gene>
<evidence type="ECO:0000313" key="2">
    <source>
        <dbReference type="EMBL" id="CAK7347709.1"/>
    </source>
</evidence>